<dbReference type="RefSeq" id="WP_039103313.1">
    <property type="nucleotide sequence ID" value="NZ_CAMKYU010000011.1"/>
</dbReference>
<evidence type="ECO:0000256" key="4">
    <source>
        <dbReference type="ARBA" id="ARBA00022980"/>
    </source>
</evidence>
<gene>
    <name evidence="7" type="primary">rplD</name>
    <name evidence="10" type="ORF">DKK76_00775</name>
    <name evidence="9" type="ORF">FPB0191_00158</name>
</gene>
<dbReference type="PANTHER" id="PTHR10746:SF6">
    <property type="entry name" value="LARGE RIBOSOMAL SUBUNIT PROTEIN UL4M"/>
    <property type="match status" value="1"/>
</dbReference>
<dbReference type="InterPro" id="IPR013005">
    <property type="entry name" value="Ribosomal_uL4-like"/>
</dbReference>
<dbReference type="PANTHER" id="PTHR10746">
    <property type="entry name" value="50S RIBOSOMAL PROTEIN L4"/>
    <property type="match status" value="1"/>
</dbReference>
<comment type="subunit">
    <text evidence="7">Part of the 50S ribosomal subunit.</text>
</comment>
<dbReference type="InterPro" id="IPR023574">
    <property type="entry name" value="Ribosomal_uL4_dom_sf"/>
</dbReference>
<dbReference type="EMBL" id="QGLM01000003">
    <property type="protein sequence ID" value="PXY96810.1"/>
    <property type="molecule type" value="Genomic_DNA"/>
</dbReference>
<dbReference type="Pfam" id="PF00573">
    <property type="entry name" value="Ribosomal_L4"/>
    <property type="match status" value="1"/>
</dbReference>
<dbReference type="HOGENOM" id="CLU_041575_5_2_6"/>
<evidence type="ECO:0000256" key="8">
    <source>
        <dbReference type="SAM" id="MobiDB-lite"/>
    </source>
</evidence>
<dbReference type="STRING" id="1267021.FPB0191_00158"/>
<dbReference type="FunFam" id="3.40.1370.10:FF:000001">
    <property type="entry name" value="50S ribosomal protein L4"/>
    <property type="match status" value="1"/>
</dbReference>
<keyword evidence="4 7" id="KW-0689">Ribosomal protein</keyword>
<organism evidence="9 11">
    <name type="scientific">Frischella perrara</name>
    <dbReference type="NCBI Taxonomy" id="1267021"/>
    <lineage>
        <taxon>Bacteria</taxon>
        <taxon>Pseudomonadati</taxon>
        <taxon>Pseudomonadota</taxon>
        <taxon>Gammaproteobacteria</taxon>
        <taxon>Orbales</taxon>
        <taxon>Orbaceae</taxon>
        <taxon>Frischella</taxon>
    </lineage>
</organism>
<sequence length="205" mass="22589">MELVVKDAQALSVSETTFGRDFNEALVHQVVVAYASGARQGTRGQKTRAEVAGSGKKPWRQKGTGRARSGSVKSPIWRSGGVTFAAKPQDHSQKVNRKMYRGALKSIFSELVRQDRLVVVEKFTVEAPKTKLLTQKLKAMDLNDVLIITSEVDENLFLASRNIYKVDVRDVAGIDPVSLIAFEKVLMTVDAVKQVEAMLAEEKVA</sequence>
<dbReference type="Gene3D" id="3.40.1370.10">
    <property type="match status" value="1"/>
</dbReference>
<dbReference type="Proteomes" id="UP000247838">
    <property type="component" value="Unassembled WGS sequence"/>
</dbReference>
<keyword evidence="11" id="KW-1185">Reference proteome</keyword>
<accession>A0A0A7RXG5</accession>
<proteinExistence type="inferred from homology"/>
<keyword evidence="2 7" id="KW-0699">rRNA-binding</keyword>
<dbReference type="GO" id="GO:0003735">
    <property type="term" value="F:structural constituent of ribosome"/>
    <property type="evidence" value="ECO:0007669"/>
    <property type="project" value="InterPro"/>
</dbReference>
<evidence type="ECO:0000313" key="10">
    <source>
        <dbReference type="EMBL" id="PXY96810.1"/>
    </source>
</evidence>
<dbReference type="HAMAP" id="MF_01328_B">
    <property type="entry name" value="Ribosomal_uL4_B"/>
    <property type="match status" value="1"/>
</dbReference>
<name>A0A0A7RXG5_FRIPE</name>
<dbReference type="GO" id="GO:0006412">
    <property type="term" value="P:translation"/>
    <property type="evidence" value="ECO:0007669"/>
    <property type="project" value="UniProtKB-UniRule"/>
</dbReference>
<keyword evidence="5 7" id="KW-0687">Ribonucleoprotein</keyword>
<dbReference type="InterPro" id="IPR002136">
    <property type="entry name" value="Ribosomal_uL4"/>
</dbReference>
<evidence type="ECO:0000256" key="2">
    <source>
        <dbReference type="ARBA" id="ARBA00022730"/>
    </source>
</evidence>
<reference evidence="9 11" key="1">
    <citation type="journal article" date="2014" name="Appl. Environ. Microbiol.">
        <title>Gut symbionts from distinct hosts exhibit genotoxic activity via divergent colibactin biosynthetic pathways.</title>
        <authorList>
            <person name="Engel P."/>
            <person name="Vizcaino M.I."/>
            <person name="Crawford J.M."/>
        </authorList>
    </citation>
    <scope>NUCLEOTIDE SEQUENCE [LARGE SCALE GENOMIC DNA]</scope>
    <source>
        <strain evidence="9 11">PEB0191</strain>
    </source>
</reference>
<dbReference type="GO" id="GO:1990904">
    <property type="term" value="C:ribonucleoprotein complex"/>
    <property type="evidence" value="ECO:0007669"/>
    <property type="project" value="UniProtKB-KW"/>
</dbReference>
<dbReference type="OrthoDB" id="9803201at2"/>
<protein>
    <recommendedName>
        <fullName evidence="6 7">Large ribosomal subunit protein uL4</fullName>
    </recommendedName>
</protein>
<comment type="function">
    <text evidence="7">Forms part of the polypeptide exit tunnel.</text>
</comment>
<comment type="similarity">
    <text evidence="1 7">Belongs to the universal ribosomal protein uL4 family.</text>
</comment>
<dbReference type="GO" id="GO:0005840">
    <property type="term" value="C:ribosome"/>
    <property type="evidence" value="ECO:0007669"/>
    <property type="project" value="UniProtKB-KW"/>
</dbReference>
<evidence type="ECO:0000313" key="12">
    <source>
        <dbReference type="Proteomes" id="UP000247838"/>
    </source>
</evidence>
<dbReference type="EMBL" id="CP009056">
    <property type="protein sequence ID" value="AJA44015.1"/>
    <property type="molecule type" value="Genomic_DNA"/>
</dbReference>
<evidence type="ECO:0000313" key="9">
    <source>
        <dbReference type="EMBL" id="AJA44015.1"/>
    </source>
</evidence>
<dbReference type="SUPFAM" id="SSF52166">
    <property type="entry name" value="Ribosomal protein L4"/>
    <property type="match status" value="1"/>
</dbReference>
<evidence type="ECO:0000313" key="11">
    <source>
        <dbReference type="Proteomes" id="UP000030901"/>
    </source>
</evidence>
<evidence type="ECO:0000256" key="3">
    <source>
        <dbReference type="ARBA" id="ARBA00022884"/>
    </source>
</evidence>
<reference evidence="10 12" key="2">
    <citation type="submission" date="2018-05" db="EMBL/GenBank/DDBJ databases">
        <title>Reference genomes for bee gut microbiota database.</title>
        <authorList>
            <person name="Ellegaard K.M."/>
        </authorList>
    </citation>
    <scope>NUCLEOTIDE SEQUENCE [LARGE SCALE GENOMIC DNA]</scope>
    <source>
        <strain evidence="10 12">ESL0167</strain>
    </source>
</reference>
<dbReference type="Proteomes" id="UP000030901">
    <property type="component" value="Chromosome"/>
</dbReference>
<evidence type="ECO:0000256" key="5">
    <source>
        <dbReference type="ARBA" id="ARBA00023274"/>
    </source>
</evidence>
<evidence type="ECO:0000256" key="6">
    <source>
        <dbReference type="ARBA" id="ARBA00035244"/>
    </source>
</evidence>
<comment type="function">
    <text evidence="7">One of the primary rRNA binding proteins, this protein initially binds near the 5'-end of the 23S rRNA. It is important during the early stages of 50S assembly. It makes multiple contacts with different domains of the 23S rRNA in the assembled 50S subunit and ribosome.</text>
</comment>
<keyword evidence="3 7" id="KW-0694">RNA-binding</keyword>
<dbReference type="GO" id="GO:0019843">
    <property type="term" value="F:rRNA binding"/>
    <property type="evidence" value="ECO:0007669"/>
    <property type="project" value="UniProtKB-UniRule"/>
</dbReference>
<dbReference type="KEGG" id="fpp:FPB0191_00158"/>
<feature type="region of interest" description="Disordered" evidence="8">
    <location>
        <begin position="38"/>
        <end position="72"/>
    </location>
</feature>
<evidence type="ECO:0000256" key="1">
    <source>
        <dbReference type="ARBA" id="ARBA00010528"/>
    </source>
</evidence>
<dbReference type="AlphaFoldDB" id="A0A0A7RXG5"/>
<evidence type="ECO:0000256" key="7">
    <source>
        <dbReference type="HAMAP-Rule" id="MF_01328"/>
    </source>
</evidence>
<dbReference type="NCBIfam" id="TIGR03953">
    <property type="entry name" value="rplD_bact"/>
    <property type="match status" value="1"/>
</dbReference>